<keyword evidence="7" id="KW-1185">Reference proteome</keyword>
<sequence length="192" mass="20068">MTLVRVVARPMLASSFVVAGIDRLRNAESAGAQLRPTLDRINKAVPSAASVTANEKVVAQALGAAQVGAAALLGIGRFSRVAALVLVGTAGLNTLVDFKSADSSTAEARRSRRNQLLKNVSLLGAVLLASVDTNGRPGLAWRAEHFASDAKRNAKALGNDTRKSAKTIAKDTEKQLKKANKSVRKTASELVG</sequence>
<evidence type="ECO:0000313" key="6">
    <source>
        <dbReference type="EMBL" id="MFD1847642.1"/>
    </source>
</evidence>
<dbReference type="Proteomes" id="UP001597307">
    <property type="component" value="Unassembled WGS sequence"/>
</dbReference>
<keyword evidence="2" id="KW-0812">Transmembrane</keyword>
<dbReference type="Pfam" id="PF07681">
    <property type="entry name" value="DoxX"/>
    <property type="match status" value="1"/>
</dbReference>
<evidence type="ECO:0000256" key="5">
    <source>
        <dbReference type="SAM" id="MobiDB-lite"/>
    </source>
</evidence>
<protein>
    <submittedName>
        <fullName evidence="6">DoxX family protein</fullName>
    </submittedName>
</protein>
<dbReference type="RefSeq" id="WP_343880689.1">
    <property type="nucleotide sequence ID" value="NZ_BAAAIJ010000051.1"/>
</dbReference>
<comment type="caution">
    <text evidence="6">The sequence shown here is derived from an EMBL/GenBank/DDBJ whole genome shotgun (WGS) entry which is preliminary data.</text>
</comment>
<evidence type="ECO:0000256" key="2">
    <source>
        <dbReference type="ARBA" id="ARBA00022692"/>
    </source>
</evidence>
<feature type="region of interest" description="Disordered" evidence="5">
    <location>
        <begin position="154"/>
        <end position="192"/>
    </location>
</feature>
<evidence type="ECO:0000256" key="4">
    <source>
        <dbReference type="ARBA" id="ARBA00023136"/>
    </source>
</evidence>
<proteinExistence type="predicted"/>
<accession>A0ABW4QAB0</accession>
<gene>
    <name evidence="6" type="ORF">ACFSFX_13695</name>
</gene>
<feature type="compositionally biased region" description="Basic and acidic residues" evidence="5">
    <location>
        <begin position="160"/>
        <end position="176"/>
    </location>
</feature>
<evidence type="ECO:0000256" key="3">
    <source>
        <dbReference type="ARBA" id="ARBA00022989"/>
    </source>
</evidence>
<evidence type="ECO:0000313" key="7">
    <source>
        <dbReference type="Proteomes" id="UP001597307"/>
    </source>
</evidence>
<reference evidence="7" key="1">
    <citation type="journal article" date="2019" name="Int. J. Syst. Evol. Microbiol.">
        <title>The Global Catalogue of Microorganisms (GCM) 10K type strain sequencing project: providing services to taxonomists for standard genome sequencing and annotation.</title>
        <authorList>
            <consortium name="The Broad Institute Genomics Platform"/>
            <consortium name="The Broad Institute Genome Sequencing Center for Infectious Disease"/>
            <person name="Wu L."/>
            <person name="Ma J."/>
        </authorList>
    </citation>
    <scope>NUCLEOTIDE SEQUENCE [LARGE SCALE GENOMIC DNA]</scope>
    <source>
        <strain evidence="7">JCM 11496</strain>
    </source>
</reference>
<comment type="subcellular location">
    <subcellularLocation>
        <location evidence="1">Membrane</location>
        <topology evidence="1">Multi-pass membrane protein</topology>
    </subcellularLocation>
</comment>
<keyword evidence="3" id="KW-1133">Transmembrane helix</keyword>
<dbReference type="InterPro" id="IPR032808">
    <property type="entry name" value="DoxX"/>
</dbReference>
<dbReference type="EMBL" id="JBHUGA010000060">
    <property type="protein sequence ID" value="MFD1847642.1"/>
    <property type="molecule type" value="Genomic_DNA"/>
</dbReference>
<evidence type="ECO:0000256" key="1">
    <source>
        <dbReference type="ARBA" id="ARBA00004141"/>
    </source>
</evidence>
<name>A0ABW4QAB0_9MICC</name>
<organism evidence="6 7">
    <name type="scientific">Arthrobacter flavus</name>
    <dbReference type="NCBI Taxonomy" id="95172"/>
    <lineage>
        <taxon>Bacteria</taxon>
        <taxon>Bacillati</taxon>
        <taxon>Actinomycetota</taxon>
        <taxon>Actinomycetes</taxon>
        <taxon>Micrococcales</taxon>
        <taxon>Micrococcaceae</taxon>
        <taxon>Arthrobacter</taxon>
    </lineage>
</organism>
<keyword evidence="4" id="KW-0472">Membrane</keyword>